<dbReference type="GO" id="GO:0006355">
    <property type="term" value="P:regulation of DNA-templated transcription"/>
    <property type="evidence" value="ECO:0007669"/>
    <property type="project" value="InterPro"/>
</dbReference>
<keyword evidence="3" id="KW-0804">Transcription</keyword>
<dbReference type="InterPro" id="IPR000792">
    <property type="entry name" value="Tscrpt_reg_LuxR_C"/>
</dbReference>
<keyword evidence="2" id="KW-0238">DNA-binding</keyword>
<evidence type="ECO:0000256" key="3">
    <source>
        <dbReference type="ARBA" id="ARBA00023163"/>
    </source>
</evidence>
<dbReference type="EMBL" id="QEWP01000001">
    <property type="protein sequence ID" value="PWE00929.1"/>
    <property type="molecule type" value="Genomic_DNA"/>
</dbReference>
<organism evidence="5 6">
    <name type="scientific">Marinilabilia rubra</name>
    <dbReference type="NCBI Taxonomy" id="2162893"/>
    <lineage>
        <taxon>Bacteria</taxon>
        <taxon>Pseudomonadati</taxon>
        <taxon>Bacteroidota</taxon>
        <taxon>Bacteroidia</taxon>
        <taxon>Marinilabiliales</taxon>
        <taxon>Marinilabiliaceae</taxon>
        <taxon>Marinilabilia</taxon>
    </lineage>
</organism>
<dbReference type="Gene3D" id="3.40.50.2300">
    <property type="match status" value="1"/>
</dbReference>
<gene>
    <name evidence="5" type="ORF">DDZ16_00090</name>
</gene>
<dbReference type="Pfam" id="PF00196">
    <property type="entry name" value="GerE"/>
    <property type="match status" value="1"/>
</dbReference>
<proteinExistence type="predicted"/>
<dbReference type="OrthoDB" id="9797341at2"/>
<evidence type="ECO:0000256" key="2">
    <source>
        <dbReference type="ARBA" id="ARBA00023125"/>
    </source>
</evidence>
<feature type="domain" description="HTH luxR-type" evidence="4">
    <location>
        <begin position="138"/>
        <end position="203"/>
    </location>
</feature>
<dbReference type="GO" id="GO:0003677">
    <property type="term" value="F:DNA binding"/>
    <property type="evidence" value="ECO:0007669"/>
    <property type="project" value="UniProtKB-KW"/>
</dbReference>
<accession>A0A2U2BCY7</accession>
<dbReference type="CDD" id="cd06170">
    <property type="entry name" value="LuxR_C_like"/>
    <property type="match status" value="1"/>
</dbReference>
<dbReference type="PANTHER" id="PTHR44688">
    <property type="entry name" value="DNA-BINDING TRANSCRIPTIONAL ACTIVATOR DEVR_DOSR"/>
    <property type="match status" value="1"/>
</dbReference>
<reference evidence="5 6" key="1">
    <citation type="submission" date="2018-05" db="EMBL/GenBank/DDBJ databases">
        <title>Marinilabilia rubrum sp. nov., isolated from saltern sediment.</title>
        <authorList>
            <person name="Zhang R."/>
        </authorList>
    </citation>
    <scope>NUCLEOTIDE SEQUENCE [LARGE SCALE GENOMIC DNA]</scope>
    <source>
        <strain evidence="5 6">WTE16</strain>
    </source>
</reference>
<dbReference type="AlphaFoldDB" id="A0A2U2BCY7"/>
<name>A0A2U2BCY7_9BACT</name>
<dbReference type="InterPro" id="IPR016032">
    <property type="entry name" value="Sig_transdc_resp-reg_C-effctor"/>
</dbReference>
<protein>
    <recommendedName>
        <fullName evidence="4">HTH luxR-type domain-containing protein</fullName>
    </recommendedName>
</protein>
<dbReference type="SUPFAM" id="SSF52172">
    <property type="entry name" value="CheY-like"/>
    <property type="match status" value="1"/>
</dbReference>
<evidence type="ECO:0000313" key="6">
    <source>
        <dbReference type="Proteomes" id="UP000244956"/>
    </source>
</evidence>
<keyword evidence="6" id="KW-1185">Reference proteome</keyword>
<dbReference type="SUPFAM" id="SSF46894">
    <property type="entry name" value="C-terminal effector domain of the bipartite response regulators"/>
    <property type="match status" value="1"/>
</dbReference>
<dbReference type="PANTHER" id="PTHR44688:SF16">
    <property type="entry name" value="DNA-BINDING TRANSCRIPTIONAL ACTIVATOR DEVR_DOSR"/>
    <property type="match status" value="1"/>
</dbReference>
<dbReference type="PRINTS" id="PR00038">
    <property type="entry name" value="HTHLUXR"/>
</dbReference>
<sequence>MKKRVAILYLHQLWGEALQALINQSDQFIVQELLPLNDETIQIAQPFSVVILETLCPDQSVLKHIQELKKYEQRVLLIGFLKENTLLIDILDAGLDGYVLKSCGGKNLMMALQQVSNEKKYFCSVITEVLNHQIHVQNGNGKNELSAREKEILNSFIDLQTPKQIAEVFNISESTVRTHRKNIMRKVGAKNVLGLLKYACSQGILCRNERVQCTD</sequence>
<evidence type="ECO:0000256" key="1">
    <source>
        <dbReference type="ARBA" id="ARBA00023015"/>
    </source>
</evidence>
<evidence type="ECO:0000313" key="5">
    <source>
        <dbReference type="EMBL" id="PWE00929.1"/>
    </source>
</evidence>
<dbReference type="InterPro" id="IPR011006">
    <property type="entry name" value="CheY-like_superfamily"/>
</dbReference>
<evidence type="ECO:0000259" key="4">
    <source>
        <dbReference type="PROSITE" id="PS50043"/>
    </source>
</evidence>
<comment type="caution">
    <text evidence="5">The sequence shown here is derived from an EMBL/GenBank/DDBJ whole genome shotgun (WGS) entry which is preliminary data.</text>
</comment>
<dbReference type="Proteomes" id="UP000244956">
    <property type="component" value="Unassembled WGS sequence"/>
</dbReference>
<dbReference type="SMART" id="SM00421">
    <property type="entry name" value="HTH_LUXR"/>
    <property type="match status" value="1"/>
</dbReference>
<dbReference type="RefSeq" id="WP_109262384.1">
    <property type="nucleotide sequence ID" value="NZ_QEWP01000001.1"/>
</dbReference>
<dbReference type="PROSITE" id="PS50043">
    <property type="entry name" value="HTH_LUXR_2"/>
    <property type="match status" value="1"/>
</dbReference>
<keyword evidence="1" id="KW-0805">Transcription regulation</keyword>